<evidence type="ECO:0000313" key="6">
    <source>
        <dbReference type="Proteomes" id="UP000006034"/>
    </source>
</evidence>
<name>E5Y5R8_BILW3</name>
<sequence>MPASQHEDCIFCKIARGDIPCTSVFESEELIAFLDISPVNKGHTLLVPKAHMETLFDMPAGIGEMLFAAMKQVGSAVMKATGAEGLNVVQNNYSAAGQQVPHVHWHLIPRFADDGYTAWPQGAYQDMQEMAALADAIREKL</sequence>
<dbReference type="InterPro" id="IPR039384">
    <property type="entry name" value="HINT"/>
</dbReference>
<dbReference type="STRING" id="563192.HMPREF0179_01531"/>
<evidence type="ECO:0000256" key="3">
    <source>
        <dbReference type="PROSITE-ProRule" id="PRU00464"/>
    </source>
</evidence>
<dbReference type="GO" id="GO:0009117">
    <property type="term" value="P:nucleotide metabolic process"/>
    <property type="evidence" value="ECO:0007669"/>
    <property type="project" value="TreeGrafter"/>
</dbReference>
<gene>
    <name evidence="5" type="ORF">HMPREF0179_01531</name>
</gene>
<accession>E5Y5R8</accession>
<dbReference type="HOGENOM" id="CLU_056776_3_2_7"/>
<dbReference type="PROSITE" id="PS51084">
    <property type="entry name" value="HIT_2"/>
    <property type="match status" value="1"/>
</dbReference>
<evidence type="ECO:0000313" key="5">
    <source>
        <dbReference type="EMBL" id="EFV44630.2"/>
    </source>
</evidence>
<dbReference type="CDD" id="cd01277">
    <property type="entry name" value="HINT_subgroup"/>
    <property type="match status" value="1"/>
</dbReference>
<dbReference type="eggNOG" id="COG0537">
    <property type="taxonomic scope" value="Bacteria"/>
</dbReference>
<dbReference type="PANTHER" id="PTHR46648">
    <property type="entry name" value="HIT FAMILY PROTEIN 1"/>
    <property type="match status" value="1"/>
</dbReference>
<proteinExistence type="predicted"/>
<dbReference type="Gene3D" id="3.30.428.10">
    <property type="entry name" value="HIT-like"/>
    <property type="match status" value="1"/>
</dbReference>
<dbReference type="PRINTS" id="PR00332">
    <property type="entry name" value="HISTRIAD"/>
</dbReference>
<reference evidence="5 6" key="1">
    <citation type="submission" date="2010-10" db="EMBL/GenBank/DDBJ databases">
        <authorList>
            <consortium name="The Broad Institute Genome Sequencing Platform"/>
            <person name="Ward D."/>
            <person name="Earl A."/>
            <person name="Feldgarden M."/>
            <person name="Young S.K."/>
            <person name="Gargeya S."/>
            <person name="Zeng Q."/>
            <person name="Alvarado L."/>
            <person name="Berlin A."/>
            <person name="Bochicchio J."/>
            <person name="Chapman S.B."/>
            <person name="Chen Z."/>
            <person name="Freedman E."/>
            <person name="Gellesch M."/>
            <person name="Goldberg J."/>
            <person name="Griggs A."/>
            <person name="Gujja S."/>
            <person name="Heilman E."/>
            <person name="Heiman D."/>
            <person name="Howarth C."/>
            <person name="Mehta T."/>
            <person name="Neiman D."/>
            <person name="Pearson M."/>
            <person name="Roberts A."/>
            <person name="Saif S."/>
            <person name="Shea T."/>
            <person name="Shenoy N."/>
            <person name="Sisk P."/>
            <person name="Stolte C."/>
            <person name="Sykes S."/>
            <person name="White J."/>
            <person name="Yandava C."/>
            <person name="Allen-Vercoe E."/>
            <person name="Sibley C."/>
            <person name="Ambrose C.E."/>
            <person name="Strauss J."/>
            <person name="Daigneault M."/>
            <person name="Haas B."/>
            <person name="Nusbaum C."/>
            <person name="Birren B."/>
        </authorList>
    </citation>
    <scope>NUCLEOTIDE SEQUENCE [LARGE SCALE GENOMIC DNA]</scope>
    <source>
        <strain evidence="5 6">3_1_6</strain>
    </source>
</reference>
<feature type="domain" description="HIT" evidence="4">
    <location>
        <begin position="10"/>
        <end position="117"/>
    </location>
</feature>
<dbReference type="SUPFAM" id="SSF54197">
    <property type="entry name" value="HIT-like"/>
    <property type="match status" value="1"/>
</dbReference>
<evidence type="ECO:0000256" key="1">
    <source>
        <dbReference type="PIRSR" id="PIRSR601310-1"/>
    </source>
</evidence>
<protein>
    <submittedName>
        <fullName evidence="5">Hit-like protein</fullName>
    </submittedName>
</protein>
<dbReference type="Pfam" id="PF01230">
    <property type="entry name" value="HIT"/>
    <property type="match status" value="1"/>
</dbReference>
<dbReference type="AlphaFoldDB" id="E5Y5R8"/>
<evidence type="ECO:0000259" key="4">
    <source>
        <dbReference type="PROSITE" id="PS51084"/>
    </source>
</evidence>
<evidence type="ECO:0000256" key="2">
    <source>
        <dbReference type="PIRSR" id="PIRSR601310-3"/>
    </source>
</evidence>
<dbReference type="OrthoDB" id="9784774at2"/>
<organism evidence="5 6">
    <name type="scientific">Bilophila wadsworthia (strain 3_1_6)</name>
    <dbReference type="NCBI Taxonomy" id="563192"/>
    <lineage>
        <taxon>Bacteria</taxon>
        <taxon>Pseudomonadati</taxon>
        <taxon>Thermodesulfobacteriota</taxon>
        <taxon>Desulfovibrionia</taxon>
        <taxon>Desulfovibrionales</taxon>
        <taxon>Desulfovibrionaceae</taxon>
        <taxon>Bilophila</taxon>
    </lineage>
</organism>
<dbReference type="InterPro" id="IPR036265">
    <property type="entry name" value="HIT-like_sf"/>
</dbReference>
<dbReference type="EMBL" id="ADCP02000001">
    <property type="protein sequence ID" value="EFV44630.2"/>
    <property type="molecule type" value="Genomic_DNA"/>
</dbReference>
<keyword evidence="6" id="KW-1185">Reference proteome</keyword>
<feature type="short sequence motif" description="Histidine triad motif" evidence="2 3">
    <location>
        <begin position="102"/>
        <end position="106"/>
    </location>
</feature>
<dbReference type="PANTHER" id="PTHR46648:SF1">
    <property type="entry name" value="ADENOSINE 5'-MONOPHOSPHORAMIDASE HNT1"/>
    <property type="match status" value="1"/>
</dbReference>
<dbReference type="GO" id="GO:0003824">
    <property type="term" value="F:catalytic activity"/>
    <property type="evidence" value="ECO:0007669"/>
    <property type="project" value="InterPro"/>
</dbReference>
<dbReference type="GeneID" id="78086652"/>
<comment type="caution">
    <text evidence="5">The sequence shown here is derived from an EMBL/GenBank/DDBJ whole genome shotgun (WGS) entry which is preliminary data.</text>
</comment>
<dbReference type="Proteomes" id="UP000006034">
    <property type="component" value="Unassembled WGS sequence"/>
</dbReference>
<reference evidence="5 6" key="2">
    <citation type="submission" date="2013-04" db="EMBL/GenBank/DDBJ databases">
        <title>The Genome Sequence of Bilophila wadsworthia 3_1_6.</title>
        <authorList>
            <consortium name="The Broad Institute Genomics Platform"/>
            <person name="Earl A."/>
            <person name="Ward D."/>
            <person name="Feldgarden M."/>
            <person name="Gevers D."/>
            <person name="Sibley C."/>
            <person name="Strauss J."/>
            <person name="Allen-Vercoe E."/>
            <person name="Walker B."/>
            <person name="Young S."/>
            <person name="Zeng Q."/>
            <person name="Gargeya S."/>
            <person name="Fitzgerald M."/>
            <person name="Haas B."/>
            <person name="Abouelleil A."/>
            <person name="Allen A.W."/>
            <person name="Alvarado L."/>
            <person name="Arachchi H.M."/>
            <person name="Berlin A.M."/>
            <person name="Chapman S.B."/>
            <person name="Gainer-Dewar J."/>
            <person name="Goldberg J."/>
            <person name="Griggs A."/>
            <person name="Gujja S."/>
            <person name="Hansen M."/>
            <person name="Howarth C."/>
            <person name="Imamovic A."/>
            <person name="Ireland A."/>
            <person name="Larimer J."/>
            <person name="McCowan C."/>
            <person name="Murphy C."/>
            <person name="Pearson M."/>
            <person name="Poon T.W."/>
            <person name="Priest M."/>
            <person name="Roberts A."/>
            <person name="Saif S."/>
            <person name="Shea T."/>
            <person name="Sisk P."/>
            <person name="Sykes S."/>
            <person name="Wortman J."/>
            <person name="Nusbaum C."/>
            <person name="Birren B."/>
        </authorList>
    </citation>
    <scope>NUCLEOTIDE SEQUENCE [LARGE SCALE GENOMIC DNA]</scope>
    <source>
        <strain evidence="5 6">3_1_6</strain>
    </source>
</reference>
<dbReference type="RefSeq" id="WP_016360841.1">
    <property type="nucleotide sequence ID" value="NZ_KE150238.1"/>
</dbReference>
<dbReference type="InterPro" id="IPR001310">
    <property type="entry name" value="Histidine_triad_HIT"/>
</dbReference>
<feature type="active site" description="Tele-AMP-histidine intermediate" evidence="1">
    <location>
        <position position="104"/>
    </location>
</feature>
<dbReference type="InterPro" id="IPR011146">
    <property type="entry name" value="HIT-like"/>
</dbReference>